<dbReference type="Pfam" id="PF12654">
    <property type="entry name" value="DUF3786"/>
    <property type="match status" value="1"/>
</dbReference>
<reference evidence="2" key="2">
    <citation type="journal article" date="2021" name="PeerJ">
        <title>Extensive microbial diversity within the chicken gut microbiome revealed by metagenomics and culture.</title>
        <authorList>
            <person name="Gilroy R."/>
            <person name="Ravi A."/>
            <person name="Getino M."/>
            <person name="Pursley I."/>
            <person name="Horton D.L."/>
            <person name="Alikhan N.F."/>
            <person name="Baker D."/>
            <person name="Gharbi K."/>
            <person name="Hall N."/>
            <person name="Watson M."/>
            <person name="Adriaenssens E.M."/>
            <person name="Foster-Nyarko E."/>
            <person name="Jarju S."/>
            <person name="Secka A."/>
            <person name="Antonio M."/>
            <person name="Oren A."/>
            <person name="Chaudhuri R.R."/>
            <person name="La Ragione R."/>
            <person name="Hildebrand F."/>
            <person name="Pallen M.J."/>
        </authorList>
    </citation>
    <scope>NUCLEOTIDE SEQUENCE</scope>
    <source>
        <strain evidence="2">ChiBcec15-4380</strain>
    </source>
</reference>
<reference evidence="2" key="1">
    <citation type="submission" date="2020-10" db="EMBL/GenBank/DDBJ databases">
        <authorList>
            <person name="Gilroy R."/>
        </authorList>
    </citation>
    <scope>NUCLEOTIDE SEQUENCE</scope>
    <source>
        <strain evidence="2">ChiBcec15-4380</strain>
    </source>
</reference>
<comment type="caution">
    <text evidence="2">The sequence shown here is derived from an EMBL/GenBank/DDBJ whole genome shotgun (WGS) entry which is preliminary data.</text>
</comment>
<evidence type="ECO:0000313" key="2">
    <source>
        <dbReference type="EMBL" id="HIR50770.1"/>
    </source>
</evidence>
<accession>A0A9D1IX28</accession>
<organism evidence="2 3">
    <name type="scientific">Candidatus Avoscillospira avicola</name>
    <dbReference type="NCBI Taxonomy" id="2840706"/>
    <lineage>
        <taxon>Bacteria</taxon>
        <taxon>Bacillati</taxon>
        <taxon>Bacillota</taxon>
        <taxon>Clostridia</taxon>
        <taxon>Eubacteriales</taxon>
        <taxon>Oscillospiraceae</taxon>
        <taxon>Oscillospiraceae incertae sedis</taxon>
        <taxon>Candidatus Avoscillospira</taxon>
    </lineage>
</organism>
<dbReference type="InterPro" id="IPR024264">
    <property type="entry name" value="DUF3786"/>
</dbReference>
<gene>
    <name evidence="2" type="ORF">IAA53_05735</name>
</gene>
<feature type="domain" description="DUF3786" evidence="1">
    <location>
        <begin position="36"/>
        <end position="189"/>
    </location>
</feature>
<protein>
    <submittedName>
        <fullName evidence="2">DUF3786 domain-containing protein</fullName>
    </submittedName>
</protein>
<evidence type="ECO:0000259" key="1">
    <source>
        <dbReference type="Pfam" id="PF12654"/>
    </source>
</evidence>
<proteinExistence type="predicted"/>
<evidence type="ECO:0000313" key="3">
    <source>
        <dbReference type="Proteomes" id="UP000824239"/>
    </source>
</evidence>
<sequence>MERKDNYETWRRDWRARFLTLDREALLRKLPWLRQTRRGLLVRYFIWDVEIDGATGELTAPIDLQLYDEMNIFTLLWYCKEGAVRAGEFVPFDRLTHAAPYGPAFRRGNLETLAASFAGRPEALERALLALGGRKLPSGDVGYEIDVFPDFPMRVLFWDADDEFQAQANLLFDKNATDFIHVESVVTIASQAEVWLERLAAGRSEQEQRWKTES</sequence>
<dbReference type="AlphaFoldDB" id="A0A9D1IX28"/>
<name>A0A9D1IX28_9FIRM</name>
<dbReference type="EMBL" id="DVHE01000048">
    <property type="protein sequence ID" value="HIR50770.1"/>
    <property type="molecule type" value="Genomic_DNA"/>
</dbReference>
<dbReference type="Proteomes" id="UP000824239">
    <property type="component" value="Unassembled WGS sequence"/>
</dbReference>